<proteinExistence type="predicted"/>
<organism evidence="2 3">
    <name type="scientific">Acidihalobacter aeolianus</name>
    <dbReference type="NCBI Taxonomy" id="2792603"/>
    <lineage>
        <taxon>Bacteria</taxon>
        <taxon>Pseudomonadati</taxon>
        <taxon>Pseudomonadota</taxon>
        <taxon>Gammaproteobacteria</taxon>
        <taxon>Chromatiales</taxon>
        <taxon>Ectothiorhodospiraceae</taxon>
        <taxon>Acidihalobacter</taxon>
    </lineage>
</organism>
<evidence type="ECO:0000313" key="2">
    <source>
        <dbReference type="EMBL" id="AOV17676.1"/>
    </source>
</evidence>
<dbReference type="AlphaFoldDB" id="A0A1D8K9Q6"/>
<feature type="compositionally biased region" description="Low complexity" evidence="1">
    <location>
        <begin position="12"/>
        <end position="22"/>
    </location>
</feature>
<feature type="region of interest" description="Disordered" evidence="1">
    <location>
        <begin position="1"/>
        <end position="22"/>
    </location>
</feature>
<name>A0A1D8K9Q6_9GAMM</name>
<accession>A0A1D8K9Q6</accession>
<dbReference type="EMBL" id="CP017448">
    <property type="protein sequence ID" value="AOV17676.1"/>
    <property type="molecule type" value="Genomic_DNA"/>
</dbReference>
<feature type="compositionally biased region" description="Basic and acidic residues" evidence="1">
    <location>
        <begin position="35"/>
        <end position="46"/>
    </location>
</feature>
<feature type="compositionally biased region" description="Low complexity" evidence="1">
    <location>
        <begin position="130"/>
        <end position="144"/>
    </location>
</feature>
<gene>
    <name evidence="2" type="ORF">BJI67_11945</name>
</gene>
<dbReference type="Proteomes" id="UP000095342">
    <property type="component" value="Chromosome"/>
</dbReference>
<sequence length="155" mass="17773">MAATATLAGCDVPVGGAYPGPVVYPVVPIYGVRRHDEGYPERHDEGPSPGRYAQPMGPAGDRGYYPPQMPPPAPPVRQYQDRYAPPPHDRPRDERHQRQDRREQDNRKRQDQRQQDRHRRKDERKRKDQPSQQPDSPPQDGSGQRAYPLLPTTRP</sequence>
<evidence type="ECO:0000313" key="3">
    <source>
        <dbReference type="Proteomes" id="UP000095342"/>
    </source>
</evidence>
<protein>
    <submittedName>
        <fullName evidence="2">Uncharacterized protein</fullName>
    </submittedName>
</protein>
<keyword evidence="3" id="KW-1185">Reference proteome</keyword>
<evidence type="ECO:0000256" key="1">
    <source>
        <dbReference type="SAM" id="MobiDB-lite"/>
    </source>
</evidence>
<dbReference type="KEGG" id="aaeo:BJI67_11945"/>
<feature type="compositionally biased region" description="Basic and acidic residues" evidence="1">
    <location>
        <begin position="87"/>
        <end position="115"/>
    </location>
</feature>
<reference evidence="2 3" key="1">
    <citation type="submission" date="2016-09" db="EMBL/GenBank/DDBJ databases">
        <title>Acidihalobacter prosperus V6 (DSM14174).</title>
        <authorList>
            <person name="Khaleque H.N."/>
            <person name="Ramsay J.P."/>
            <person name="Murphy R.J.T."/>
            <person name="Kaksonen A.H."/>
            <person name="Boxall N.J."/>
            <person name="Watkin E.L.J."/>
        </authorList>
    </citation>
    <scope>NUCLEOTIDE SEQUENCE [LARGE SCALE GENOMIC DNA]</scope>
    <source>
        <strain evidence="2 3">V6</strain>
    </source>
</reference>
<feature type="region of interest" description="Disordered" evidence="1">
    <location>
        <begin position="35"/>
        <end position="155"/>
    </location>
</feature>